<dbReference type="PANTHER" id="PTHR43798:SF29">
    <property type="entry name" value="AB HYDROLASE-1 DOMAIN-CONTAINING PROTEIN"/>
    <property type="match status" value="1"/>
</dbReference>
<dbReference type="InterPro" id="IPR050266">
    <property type="entry name" value="AB_hydrolase_sf"/>
</dbReference>
<gene>
    <name evidence="2" type="ORF">RB2654_13219</name>
</gene>
<evidence type="ECO:0000313" key="3">
    <source>
        <dbReference type="Proteomes" id="UP000002931"/>
    </source>
</evidence>
<dbReference type="eggNOG" id="COG2021">
    <property type="taxonomic scope" value="Bacteria"/>
</dbReference>
<feature type="domain" description="AB hydrolase-1" evidence="1">
    <location>
        <begin position="51"/>
        <end position="216"/>
    </location>
</feature>
<dbReference type="InterPro" id="IPR029058">
    <property type="entry name" value="AB_hydrolase_fold"/>
</dbReference>
<evidence type="ECO:0000313" key="2">
    <source>
        <dbReference type="EMBL" id="EAQ14035.1"/>
    </source>
</evidence>
<evidence type="ECO:0000259" key="1">
    <source>
        <dbReference type="Pfam" id="PF12697"/>
    </source>
</evidence>
<dbReference type="PRINTS" id="PR00111">
    <property type="entry name" value="ABHYDROLASE"/>
</dbReference>
<dbReference type="Gene3D" id="3.40.50.1820">
    <property type="entry name" value="alpha/beta hydrolase"/>
    <property type="match status" value="1"/>
</dbReference>
<reference evidence="2 3" key="1">
    <citation type="journal article" date="2010" name="J. Bacteriol.">
        <title>Genome sequences of Pelagibaca bermudensis HTCC2601T and Maritimibacter alkaliphilus HTCC2654T, the type strains of two marine Roseobacter genera.</title>
        <authorList>
            <person name="Thrash J.C."/>
            <person name="Cho J.C."/>
            <person name="Ferriera S."/>
            <person name="Johnson J."/>
            <person name="Vergin K.L."/>
            <person name="Giovannoni S.J."/>
        </authorList>
    </citation>
    <scope>NUCLEOTIDE SEQUENCE [LARGE SCALE GENOMIC DNA]</scope>
    <source>
        <strain evidence="2 3">HTCC2654</strain>
    </source>
</reference>
<dbReference type="STRING" id="314271.RB2654_13219"/>
<name>A3VD08_9RHOB</name>
<dbReference type="InterPro" id="IPR000073">
    <property type="entry name" value="AB_hydrolase_1"/>
</dbReference>
<dbReference type="RefSeq" id="WP_008332395.1">
    <property type="nucleotide sequence ID" value="NZ_CH902578.1"/>
</dbReference>
<sequence>MTAILIPGLLCDGFCWEPVTARMPAYVAEVSSQDRIEQMAVDCLAIAEGPLEVAGHSMGARVAMEMARIAPGRVRKLALLDTGFGPLKDGETEKRADIVAYAHEHGMQALADRWLPPMVYEPNQTPTLMGALTEMVLRKTPEQHERQIHALVHRPDASAYLDQIACPTLVMVGRQDAWSPVEQHEEMVKLIPDVRLEIIEEAGHFAPVERPNEVADLLVPFLKG</sequence>
<dbReference type="Pfam" id="PF12697">
    <property type="entry name" value="Abhydrolase_6"/>
    <property type="match status" value="1"/>
</dbReference>
<dbReference type="AlphaFoldDB" id="A3VD08"/>
<organism evidence="2 3">
    <name type="scientific">Maritimibacter alkaliphilus HTCC2654</name>
    <dbReference type="NCBI Taxonomy" id="314271"/>
    <lineage>
        <taxon>Bacteria</taxon>
        <taxon>Pseudomonadati</taxon>
        <taxon>Pseudomonadota</taxon>
        <taxon>Alphaproteobacteria</taxon>
        <taxon>Rhodobacterales</taxon>
        <taxon>Roseobacteraceae</taxon>
        <taxon>Maritimibacter</taxon>
    </lineage>
</organism>
<keyword evidence="3" id="KW-1185">Reference proteome</keyword>
<accession>A3VD08</accession>
<dbReference type="PANTHER" id="PTHR43798">
    <property type="entry name" value="MONOACYLGLYCEROL LIPASE"/>
    <property type="match status" value="1"/>
</dbReference>
<dbReference type="Proteomes" id="UP000002931">
    <property type="component" value="Unassembled WGS sequence"/>
</dbReference>
<protein>
    <submittedName>
        <fullName evidence="2">Putative hydrolase</fullName>
    </submittedName>
</protein>
<proteinExistence type="predicted"/>
<dbReference type="EMBL" id="AAMT01000003">
    <property type="protein sequence ID" value="EAQ14035.1"/>
    <property type="molecule type" value="Genomic_DNA"/>
</dbReference>
<comment type="caution">
    <text evidence="2">The sequence shown here is derived from an EMBL/GenBank/DDBJ whole genome shotgun (WGS) entry which is preliminary data.</text>
</comment>
<dbReference type="SUPFAM" id="SSF53474">
    <property type="entry name" value="alpha/beta-Hydrolases"/>
    <property type="match status" value="1"/>
</dbReference>
<keyword evidence="2" id="KW-0378">Hydrolase</keyword>
<dbReference type="GO" id="GO:0016787">
    <property type="term" value="F:hydrolase activity"/>
    <property type="evidence" value="ECO:0007669"/>
    <property type="project" value="UniProtKB-KW"/>
</dbReference>
<dbReference type="HOGENOM" id="CLU_020336_29_1_5"/>